<dbReference type="Gene3D" id="1.20.1560.10">
    <property type="entry name" value="ABC transporter type 1, transmembrane domain"/>
    <property type="match status" value="3"/>
</dbReference>
<dbReference type="Pfam" id="PF00664">
    <property type="entry name" value="ABC_membrane"/>
    <property type="match status" value="1"/>
</dbReference>
<feature type="transmembrane region" description="Helical" evidence="6">
    <location>
        <begin position="117"/>
        <end position="142"/>
    </location>
</feature>
<dbReference type="PROSITE" id="PS50929">
    <property type="entry name" value="ABC_TM1F"/>
    <property type="match status" value="1"/>
</dbReference>
<evidence type="ECO:0000313" key="8">
    <source>
        <dbReference type="EMBL" id="CAF1600417.1"/>
    </source>
</evidence>
<gene>
    <name evidence="8" type="ORF">GPM918_LOCUS42394</name>
    <name evidence="9" type="ORF">SRO942_LOCUS43620</name>
</gene>
<dbReference type="Proteomes" id="UP000681722">
    <property type="component" value="Unassembled WGS sequence"/>
</dbReference>
<dbReference type="GO" id="GO:0015421">
    <property type="term" value="F:ABC-type oligopeptide transporter activity"/>
    <property type="evidence" value="ECO:0007669"/>
    <property type="project" value="TreeGrafter"/>
</dbReference>
<keyword evidence="2 6" id="KW-0812">Transmembrane</keyword>
<keyword evidence="10" id="KW-1185">Reference proteome</keyword>
<evidence type="ECO:0000256" key="4">
    <source>
        <dbReference type="ARBA" id="ARBA00023136"/>
    </source>
</evidence>
<dbReference type="Proteomes" id="UP000663829">
    <property type="component" value="Unassembled WGS sequence"/>
</dbReference>
<evidence type="ECO:0000256" key="2">
    <source>
        <dbReference type="ARBA" id="ARBA00022692"/>
    </source>
</evidence>
<dbReference type="InterPro" id="IPR027417">
    <property type="entry name" value="P-loop_NTPase"/>
</dbReference>
<feature type="domain" description="ABC transmembrane type-1" evidence="7">
    <location>
        <begin position="117"/>
        <end position="294"/>
    </location>
</feature>
<dbReference type="GO" id="GO:0090374">
    <property type="term" value="P:oligopeptide export from mitochondrion"/>
    <property type="evidence" value="ECO:0007669"/>
    <property type="project" value="TreeGrafter"/>
</dbReference>
<dbReference type="EMBL" id="CAJOBC010102032">
    <property type="protein sequence ID" value="CAF4477273.1"/>
    <property type="molecule type" value="Genomic_DNA"/>
</dbReference>
<protein>
    <recommendedName>
        <fullName evidence="7">ABC transmembrane type-1 domain-containing protein</fullName>
    </recommendedName>
</protein>
<evidence type="ECO:0000313" key="9">
    <source>
        <dbReference type="EMBL" id="CAF4477273.1"/>
    </source>
</evidence>
<dbReference type="EMBL" id="CAJNOQ010035634">
    <property type="protein sequence ID" value="CAF1600417.1"/>
    <property type="molecule type" value="Genomic_DNA"/>
</dbReference>
<dbReference type="Gene3D" id="3.40.50.300">
    <property type="entry name" value="P-loop containing nucleotide triphosphate hydrolases"/>
    <property type="match status" value="2"/>
</dbReference>
<dbReference type="InterPro" id="IPR036640">
    <property type="entry name" value="ABC1_TM_sf"/>
</dbReference>
<dbReference type="GO" id="GO:0005524">
    <property type="term" value="F:ATP binding"/>
    <property type="evidence" value="ECO:0007669"/>
    <property type="project" value="InterPro"/>
</dbReference>
<evidence type="ECO:0000256" key="5">
    <source>
        <dbReference type="SAM" id="MobiDB-lite"/>
    </source>
</evidence>
<dbReference type="PANTHER" id="PTHR43394">
    <property type="entry name" value="ATP-DEPENDENT PERMEASE MDL1, MITOCHONDRIAL"/>
    <property type="match status" value="1"/>
</dbReference>
<evidence type="ECO:0000259" key="7">
    <source>
        <dbReference type="PROSITE" id="PS50929"/>
    </source>
</evidence>
<evidence type="ECO:0000256" key="3">
    <source>
        <dbReference type="ARBA" id="ARBA00022989"/>
    </source>
</evidence>
<dbReference type="InterPro" id="IPR011527">
    <property type="entry name" value="ABC1_TM_dom"/>
</dbReference>
<name>A0A816AVP3_9BILA</name>
<feature type="compositionally biased region" description="Basic and acidic residues" evidence="5">
    <location>
        <begin position="91"/>
        <end position="103"/>
    </location>
</feature>
<evidence type="ECO:0000256" key="1">
    <source>
        <dbReference type="ARBA" id="ARBA00004141"/>
    </source>
</evidence>
<proteinExistence type="predicted"/>
<keyword evidence="3 6" id="KW-1133">Transmembrane helix</keyword>
<dbReference type="OrthoDB" id="6500128at2759"/>
<comment type="subcellular location">
    <subcellularLocation>
        <location evidence="1">Membrane</location>
        <topology evidence="1">Multi-pass membrane protein</topology>
    </subcellularLocation>
</comment>
<feature type="non-terminal residue" evidence="8">
    <location>
        <position position="1"/>
    </location>
</feature>
<accession>A0A816AVP3</accession>
<dbReference type="AlphaFoldDB" id="A0A816AVP3"/>
<evidence type="ECO:0000313" key="10">
    <source>
        <dbReference type="Proteomes" id="UP000663829"/>
    </source>
</evidence>
<dbReference type="PANTHER" id="PTHR43394:SF18">
    <property type="entry name" value="ABC TRANSPORTER B FAMILY MEMBER 11-LIKE"/>
    <property type="match status" value="1"/>
</dbReference>
<sequence>STIRNADKIVVIQKGVVVEEGDHETLMNKRGNYYALIEAQNLRRAEEENESEYDEEEDEDNLHVRRERTSTVISLTPSVFTAIRGTQENDNNDKRKDSSEKKPSPVWTMLKMNSPEWLYIVFGCLASLCNGGIQPVYGYLFACSGEILTKRLRAKVFQTMLKQDVTFYDDPTNSTGALCTRLAVETSAVKGATGIRLGLMLQNLASLGVGIILAFIFGWALTLMLLGFTPLLVISGFLQTKLMSGFATNDKRTLEKAGKITVEAIQNIRTVAQLTKEKHFGDEYTRLLDIPYKSPDYNKAVEAAKNILDLFARKPAIDNSSSDGEQIANFSGELEFEGMYFVYPTRPDAIVLRNFKLKVKAG</sequence>
<dbReference type="InterPro" id="IPR039421">
    <property type="entry name" value="Type_1_exporter"/>
</dbReference>
<feature type="region of interest" description="Disordered" evidence="5">
    <location>
        <begin position="84"/>
        <end position="106"/>
    </location>
</feature>
<feature type="transmembrane region" description="Helical" evidence="6">
    <location>
        <begin position="207"/>
        <end position="234"/>
    </location>
</feature>
<dbReference type="SUPFAM" id="SSF90123">
    <property type="entry name" value="ABC transporter transmembrane region"/>
    <property type="match status" value="1"/>
</dbReference>
<evidence type="ECO:0000256" key="6">
    <source>
        <dbReference type="SAM" id="Phobius"/>
    </source>
</evidence>
<dbReference type="CDD" id="cd18578">
    <property type="entry name" value="ABC_6TM_Pgp_ABCB1_D2_like"/>
    <property type="match status" value="1"/>
</dbReference>
<reference evidence="8" key="1">
    <citation type="submission" date="2021-02" db="EMBL/GenBank/DDBJ databases">
        <authorList>
            <person name="Nowell W R."/>
        </authorList>
    </citation>
    <scope>NUCLEOTIDE SEQUENCE</scope>
</reference>
<dbReference type="GO" id="GO:0005743">
    <property type="term" value="C:mitochondrial inner membrane"/>
    <property type="evidence" value="ECO:0007669"/>
    <property type="project" value="TreeGrafter"/>
</dbReference>
<dbReference type="SUPFAM" id="SSF52540">
    <property type="entry name" value="P-loop containing nucleoside triphosphate hydrolases"/>
    <property type="match status" value="1"/>
</dbReference>
<organism evidence="8 10">
    <name type="scientific">Didymodactylos carnosus</name>
    <dbReference type="NCBI Taxonomy" id="1234261"/>
    <lineage>
        <taxon>Eukaryota</taxon>
        <taxon>Metazoa</taxon>
        <taxon>Spiralia</taxon>
        <taxon>Gnathifera</taxon>
        <taxon>Rotifera</taxon>
        <taxon>Eurotatoria</taxon>
        <taxon>Bdelloidea</taxon>
        <taxon>Philodinida</taxon>
        <taxon>Philodinidae</taxon>
        <taxon>Didymodactylos</taxon>
    </lineage>
</organism>
<comment type="caution">
    <text evidence="8">The sequence shown here is derived from an EMBL/GenBank/DDBJ whole genome shotgun (WGS) entry which is preliminary data.</text>
</comment>
<keyword evidence="4 6" id="KW-0472">Membrane</keyword>